<keyword evidence="1" id="KW-0812">Transmembrane</keyword>
<dbReference type="EMBL" id="BLWA01000005">
    <property type="protein sequence ID" value="GFM92280.1"/>
    <property type="molecule type" value="Genomic_DNA"/>
</dbReference>
<feature type="transmembrane region" description="Helical" evidence="1">
    <location>
        <begin position="376"/>
        <end position="397"/>
    </location>
</feature>
<keyword evidence="4" id="KW-1185">Reference proteome</keyword>
<protein>
    <recommendedName>
        <fullName evidence="2">Dermonecrotic toxin N-terminal domain-containing protein</fullName>
    </recommendedName>
</protein>
<proteinExistence type="predicted"/>
<keyword evidence="1" id="KW-1133">Transmembrane helix</keyword>
<accession>A0ABQ1DML7</accession>
<dbReference type="Gene3D" id="3.90.176.10">
    <property type="entry name" value="Toxin ADP-ribosyltransferase, Chain A, domain 1"/>
    <property type="match status" value="1"/>
</dbReference>
<dbReference type="InterPro" id="IPR046673">
    <property type="entry name" value="ToxA_N"/>
</dbReference>
<dbReference type="GeneID" id="93657144"/>
<organism evidence="3 4">
    <name type="scientific">Pseudomonas cichorii</name>
    <dbReference type="NCBI Taxonomy" id="36746"/>
    <lineage>
        <taxon>Bacteria</taxon>
        <taxon>Pseudomonadati</taxon>
        <taxon>Pseudomonadota</taxon>
        <taxon>Gammaproteobacteria</taxon>
        <taxon>Pseudomonadales</taxon>
        <taxon>Pseudomonadaceae</taxon>
        <taxon>Pseudomonas</taxon>
    </lineage>
</organism>
<name>A0ABQ1DML7_PSECI</name>
<dbReference type="RefSeq" id="WP_051427711.1">
    <property type="nucleotide sequence ID" value="NZ_BLVX01000007.1"/>
</dbReference>
<dbReference type="SUPFAM" id="SSF56399">
    <property type="entry name" value="ADP-ribosylation"/>
    <property type="match status" value="1"/>
</dbReference>
<gene>
    <name evidence="3" type="ORF">PSCICP_22520</name>
</gene>
<comment type="caution">
    <text evidence="3">The sequence shown here is derived from an EMBL/GenBank/DDBJ whole genome shotgun (WGS) entry which is preliminary data.</text>
</comment>
<keyword evidence="1" id="KW-0472">Membrane</keyword>
<evidence type="ECO:0000256" key="1">
    <source>
        <dbReference type="SAM" id="Phobius"/>
    </source>
</evidence>
<evidence type="ECO:0000313" key="3">
    <source>
        <dbReference type="EMBL" id="GFM92280.1"/>
    </source>
</evidence>
<feature type="domain" description="Dermonecrotic toxin N-terminal" evidence="2">
    <location>
        <begin position="29"/>
        <end position="287"/>
    </location>
</feature>
<reference evidence="3 4" key="1">
    <citation type="submission" date="2020-05" db="EMBL/GenBank/DDBJ databases">
        <title>Genetic diversity of Pseudomonas cichorii.</title>
        <authorList>
            <person name="Tani S."/>
            <person name="Yagi H."/>
            <person name="Hashimoto S."/>
            <person name="Iiyama K."/>
            <person name="Furuya N."/>
        </authorList>
    </citation>
    <scope>NUCLEOTIDE SEQUENCE [LARGE SCALE GENOMIC DNA]</scope>
    <source>
        <strain evidence="3 4">LMG 2162</strain>
    </source>
</reference>
<dbReference type="Pfam" id="PF20178">
    <property type="entry name" value="ToxA_N"/>
    <property type="match status" value="1"/>
</dbReference>
<evidence type="ECO:0000313" key="4">
    <source>
        <dbReference type="Proteomes" id="UP000614982"/>
    </source>
</evidence>
<feature type="transmembrane region" description="Helical" evidence="1">
    <location>
        <begin position="418"/>
        <end position="436"/>
    </location>
</feature>
<dbReference type="Proteomes" id="UP000614982">
    <property type="component" value="Unassembled WGS sequence"/>
</dbReference>
<dbReference type="PROSITE" id="PS51996">
    <property type="entry name" value="TR_MART"/>
    <property type="match status" value="1"/>
</dbReference>
<evidence type="ECO:0000259" key="2">
    <source>
        <dbReference type="Pfam" id="PF20178"/>
    </source>
</evidence>
<sequence>MPTPTAEVTRMAIADDETRLKAIARAFIDDYPDIHGLAYSEARKLLFKYTGKRLDPDTVYWHRFSTAVSSPRTFTGWKHSGPPVESMTFVELMIRRFSVKDQMAGDELSSYGGFYHGGPQQHWFDERNEVALLPQHVLDDFWVLDFNRLFTARMERFWKLHSQNFCTLARSAFLASAGLQMLKGRLNIEQFKLVTEAVIGKLQPVMTYESLRAGVIPRAGLTLRTFDVGGYVCTESIRIVDGTGQQFLYLPSDRNTFYVFASDKVLYEWVQERLLDTSPTATFKQLFIRSAARLQLYSADFDEHALQILNTPWVAGQNLINSSDFAISGDAFVYLRGLAKEQMRADSQILLTSNTRLRKQIWLGYLNAFTNTIGNLALMSWPMALLLVGASAASLVLDIDQTIRERDPRQRKAGLVSVIFGSLSLVLNLSMLVGMLKMSAGSRSLGSAVLPGPRELTPLVELSPTAPTPAGASANMRGIQMLSNGETWISLDDVPYRVVFNDDLHAWTLTDPTNPHVSDASRAVRLNARSEWEWREPSAASSRGVIAGEVGNEVVPLSLVSVRSSFWDVYMQFNLAEEERLSQIALARQKALMSVPELKPGDLISQDLQGNPVFIDEWGDMHHLYKKSDGQYVGGRIPLYSSADMSFNQYLRTGISTGPAQVDLIDELVDDLRTVGFDNSVTLYRGGSELRGTSGAYFRNGQIKSGDVLVSTDILSFSENPYVARIFCSSQAGEYSASFARKSVPISFNDTSVVFELPAKNYLGATPVAPFSTEPEEVESIFLPGRYFLIDDIHQVSGLNYKFIKVRLIEISSPKIWQKLYDLRTGEPFTREHYATRLGEQGRRLVDRFFPPDTMGLSF</sequence>